<dbReference type="AlphaFoldDB" id="A0AAN8X9Z5"/>
<dbReference type="InterPro" id="IPR029034">
    <property type="entry name" value="Cystine-knot_cytokine"/>
</dbReference>
<dbReference type="PANTHER" id="PTHR11633:SF1">
    <property type="entry name" value="LD28763P"/>
    <property type="match status" value="1"/>
</dbReference>
<feature type="domain" description="Platelet-derived growth factor (PDGF) family profile" evidence="6">
    <location>
        <begin position="217"/>
        <end position="312"/>
    </location>
</feature>
<dbReference type="Proteomes" id="UP001381693">
    <property type="component" value="Unassembled WGS sequence"/>
</dbReference>
<proteinExistence type="inferred from homology"/>
<accession>A0AAN8X9Z5</accession>
<dbReference type="GO" id="GO:0008284">
    <property type="term" value="P:positive regulation of cell population proliferation"/>
    <property type="evidence" value="ECO:0007669"/>
    <property type="project" value="TreeGrafter"/>
</dbReference>
<dbReference type="GO" id="GO:0016020">
    <property type="term" value="C:membrane"/>
    <property type="evidence" value="ECO:0007669"/>
    <property type="project" value="InterPro"/>
</dbReference>
<gene>
    <name evidence="7" type="ORF">SK128_014844</name>
</gene>
<feature type="signal peptide" evidence="5">
    <location>
        <begin position="1"/>
        <end position="18"/>
    </location>
</feature>
<evidence type="ECO:0000256" key="4">
    <source>
        <dbReference type="RuleBase" id="RU003818"/>
    </source>
</evidence>
<keyword evidence="5" id="KW-0732">Signal</keyword>
<dbReference type="GO" id="GO:0008083">
    <property type="term" value="F:growth factor activity"/>
    <property type="evidence" value="ECO:0007669"/>
    <property type="project" value="UniProtKB-KW"/>
</dbReference>
<comment type="caution">
    <text evidence="7">The sequence shown here is derived from an EMBL/GenBank/DDBJ whole genome shotgun (WGS) entry which is preliminary data.</text>
</comment>
<dbReference type="Gene3D" id="2.10.90.10">
    <property type="entry name" value="Cystine-knot cytokines"/>
    <property type="match status" value="1"/>
</dbReference>
<evidence type="ECO:0000256" key="5">
    <source>
        <dbReference type="SAM" id="SignalP"/>
    </source>
</evidence>
<dbReference type="GO" id="GO:0051781">
    <property type="term" value="P:positive regulation of cell division"/>
    <property type="evidence" value="ECO:0007669"/>
    <property type="project" value="UniProtKB-KW"/>
</dbReference>
<feature type="chain" id="PRO_5043031490" description="Platelet-derived growth factor (PDGF) family profile domain-containing protein" evidence="5">
    <location>
        <begin position="19"/>
        <end position="378"/>
    </location>
</feature>
<organism evidence="7 8">
    <name type="scientific">Halocaridina rubra</name>
    <name type="common">Hawaiian red shrimp</name>
    <dbReference type="NCBI Taxonomy" id="373956"/>
    <lineage>
        <taxon>Eukaryota</taxon>
        <taxon>Metazoa</taxon>
        <taxon>Ecdysozoa</taxon>
        <taxon>Arthropoda</taxon>
        <taxon>Crustacea</taxon>
        <taxon>Multicrustacea</taxon>
        <taxon>Malacostraca</taxon>
        <taxon>Eumalacostraca</taxon>
        <taxon>Eucarida</taxon>
        <taxon>Decapoda</taxon>
        <taxon>Pleocyemata</taxon>
        <taxon>Caridea</taxon>
        <taxon>Atyoidea</taxon>
        <taxon>Atyidae</taxon>
        <taxon>Halocaridina</taxon>
    </lineage>
</organism>
<evidence type="ECO:0000313" key="8">
    <source>
        <dbReference type="Proteomes" id="UP001381693"/>
    </source>
</evidence>
<evidence type="ECO:0000313" key="7">
    <source>
        <dbReference type="EMBL" id="KAK7080581.1"/>
    </source>
</evidence>
<sequence>MRSKIICLVIYGLTLCQALRTEKDQIESPRHGRYFDMLRTFPKWTDIKDLTDFESLRDIKELMDHKDLVGLRDVRDMTDLHDLKKTIDLGERPYFDNFFPEGYLAPGIIECLREKQNLGKSEKREMPWTYYDYYDYGDYPSYAAEEGDYITDEEGEIYYDLTSLSLMDRKKLEKAKTVEDVLDIAGISLSPYGEDYPVRDKGAAFSALRSRNIHTKRHHNGVNFAKRATCEPEKVSVPLEPEKGIRVIPDCIRVKKCGGCCNSGFECVATKSKPLNLQVVEISAGSDNMHFRVLSNMTEDEECGCQCSTQKEDCLSTQDYNKDNCSCDCKSSLEEVRKECEKNHKLWDPYTCECQCPLSKPRSVADCGSGQNFNALAC</sequence>
<dbReference type="PROSITE" id="PS50278">
    <property type="entry name" value="PDGF_2"/>
    <property type="match status" value="1"/>
</dbReference>
<evidence type="ECO:0000259" key="6">
    <source>
        <dbReference type="PROSITE" id="PS50278"/>
    </source>
</evidence>
<reference evidence="7 8" key="1">
    <citation type="submission" date="2023-11" db="EMBL/GenBank/DDBJ databases">
        <title>Halocaridina rubra genome assembly.</title>
        <authorList>
            <person name="Smith C."/>
        </authorList>
    </citation>
    <scope>NUCLEOTIDE SEQUENCE [LARGE SCALE GENOMIC DNA]</scope>
    <source>
        <strain evidence="7">EP-1</strain>
        <tissue evidence="7">Whole</tissue>
    </source>
</reference>
<dbReference type="GO" id="GO:0005615">
    <property type="term" value="C:extracellular space"/>
    <property type="evidence" value="ECO:0007669"/>
    <property type="project" value="TreeGrafter"/>
</dbReference>
<evidence type="ECO:0000256" key="1">
    <source>
        <dbReference type="ARBA" id="ARBA00006686"/>
    </source>
</evidence>
<evidence type="ECO:0000256" key="2">
    <source>
        <dbReference type="ARBA" id="ARBA00023030"/>
    </source>
</evidence>
<dbReference type="PANTHER" id="PTHR11633">
    <property type="entry name" value="PLATELET-DERIVED GROWTH FACTOR"/>
    <property type="match status" value="1"/>
</dbReference>
<dbReference type="InterPro" id="IPR000072">
    <property type="entry name" value="PDGF/VEGF_dom"/>
</dbReference>
<comment type="similarity">
    <text evidence="1 4">Belongs to the PDGF/VEGF growth factor family.</text>
</comment>
<dbReference type="SMART" id="SM00141">
    <property type="entry name" value="PDGF"/>
    <property type="match status" value="1"/>
</dbReference>
<dbReference type="GO" id="GO:0070851">
    <property type="term" value="F:growth factor receptor binding"/>
    <property type="evidence" value="ECO:0007669"/>
    <property type="project" value="TreeGrafter"/>
</dbReference>
<keyword evidence="8" id="KW-1185">Reference proteome</keyword>
<protein>
    <recommendedName>
        <fullName evidence="6">Platelet-derived growth factor (PDGF) family profile domain-containing protein</fullName>
    </recommendedName>
</protein>
<dbReference type="Pfam" id="PF00341">
    <property type="entry name" value="PDGF"/>
    <property type="match status" value="1"/>
</dbReference>
<dbReference type="EMBL" id="JAXCGZ010005859">
    <property type="protein sequence ID" value="KAK7080581.1"/>
    <property type="molecule type" value="Genomic_DNA"/>
</dbReference>
<evidence type="ECO:0000256" key="3">
    <source>
        <dbReference type="ARBA" id="ARBA00023246"/>
    </source>
</evidence>
<keyword evidence="2 4" id="KW-0339">Growth factor</keyword>
<feature type="non-terminal residue" evidence="7">
    <location>
        <position position="378"/>
    </location>
</feature>
<dbReference type="SUPFAM" id="SSF57501">
    <property type="entry name" value="Cystine-knot cytokines"/>
    <property type="match status" value="1"/>
</dbReference>
<name>A0AAN8X9Z5_HALRR</name>
<keyword evidence="3" id="KW-0497">Mitogen</keyword>